<evidence type="ECO:0000313" key="4">
    <source>
        <dbReference type="EMBL" id="PPE06886.1"/>
    </source>
</evidence>
<dbReference type="Pfam" id="PF00263">
    <property type="entry name" value="Secretin"/>
    <property type="match status" value="1"/>
</dbReference>
<protein>
    <submittedName>
        <fullName evidence="4">Outer membrane protein MxiD</fullName>
    </submittedName>
</protein>
<comment type="similarity">
    <text evidence="2">Belongs to the bacterial secretin family.</text>
</comment>
<dbReference type="Proteomes" id="UP000239425">
    <property type="component" value="Unassembled WGS sequence"/>
</dbReference>
<dbReference type="SUPFAM" id="SSF48452">
    <property type="entry name" value="TPR-like"/>
    <property type="match status" value="1"/>
</dbReference>
<keyword evidence="5" id="KW-1185">Reference proteome</keyword>
<reference evidence="4 5" key="1">
    <citation type="submission" date="2017-11" db="EMBL/GenBank/DDBJ databases">
        <title>Comparative genomic analysis of Holospora spp., intranuclear symbionts of paramecia.</title>
        <authorList>
            <person name="Garushyants S.K."/>
            <person name="Beliavskaya A."/>
            <person name="Malko D.B."/>
            <person name="Logacheva M.D."/>
            <person name="Rautian M.S."/>
            <person name="Gelfand M.S."/>
        </authorList>
    </citation>
    <scope>NUCLEOTIDE SEQUENCE [LARGE SCALE GENOMIC DNA]</scope>
    <source>
        <strain evidence="5">02AZ16</strain>
    </source>
</reference>
<organism evidence="4 5">
    <name type="scientific">Holospora curviuscula</name>
    <dbReference type="NCBI Taxonomy" id="1082868"/>
    <lineage>
        <taxon>Bacteria</taxon>
        <taxon>Pseudomonadati</taxon>
        <taxon>Pseudomonadota</taxon>
        <taxon>Alphaproteobacteria</taxon>
        <taxon>Holosporales</taxon>
        <taxon>Holosporaceae</taxon>
        <taxon>Holospora</taxon>
    </lineage>
</organism>
<evidence type="ECO:0000256" key="1">
    <source>
        <dbReference type="PROSITE-ProRule" id="PRU00339"/>
    </source>
</evidence>
<dbReference type="InterPro" id="IPR019734">
    <property type="entry name" value="TPR_rpt"/>
</dbReference>
<sequence length="581" mass="64190">MKHLYPLIIGIIFEIWISGCTEPVPPINSAIIQKLAPTMPAFFSVAQFMKILKEDGLDSASRYVNSALQVAPKNAALHFLNGFLYEEMERMGDKGKDALAGVAYKSAYMLDPSNSLGCYLYGSYKLRLGQYAEAQQFLTYSHVLNPKSIDTLYSLAYTSYYLRDLPVALSSIKRALELNPKIPEIQRAAAIIFSASGQEVPARRALAFYGQKVGVRSPSYLKVQERVDQWLNIAALAREKHSKCTPIPKINPTPENKEPESLFIDCYIVFIQEENYTLQGNNFLEQLSVAVNSGNALAGVQRSLKRETLTDATFPVTGEWKKSFSLGIDLSQATYSLNVANAQRRSVNLVARPTLSTVVSKPATFEDGLVYSAATEGSNGGALVNIPTGIIISITPRDVKMDDSVIMDVSLSASTFSAAPDAGIGISNQLIERTIGTVTSTVKVLMGQTIVIAGSNEVTTSSNENETPGLGSIPIIQYFFKQKTANQIRRNILYLVTVRRSIEKKPKSLPLLTPSQAQNLLKRTGFWALGEYTTLFYILQFLERSPIFADFRSGDLAEPVNTFYIMSLEDKLSNLARFLYF</sequence>
<dbReference type="InterPro" id="IPR011990">
    <property type="entry name" value="TPR-like_helical_dom_sf"/>
</dbReference>
<evidence type="ECO:0000313" key="5">
    <source>
        <dbReference type="Proteomes" id="UP000239425"/>
    </source>
</evidence>
<dbReference type="PANTHER" id="PTHR30604:SF1">
    <property type="entry name" value="DNA UTILIZATION PROTEIN HOFQ"/>
    <property type="match status" value="1"/>
</dbReference>
<evidence type="ECO:0000259" key="3">
    <source>
        <dbReference type="Pfam" id="PF00263"/>
    </source>
</evidence>
<proteinExistence type="inferred from homology"/>
<name>A0A2S5RHT8_9PROT</name>
<accession>A0A2S5RHT8</accession>
<comment type="caution">
    <text evidence="4">The sequence shown here is derived from an EMBL/GenBank/DDBJ whole genome shotgun (WGS) entry which is preliminary data.</text>
</comment>
<dbReference type="InterPro" id="IPR004846">
    <property type="entry name" value="T2SS/T3SS_dom"/>
</dbReference>
<feature type="domain" description="Type II/III secretion system secretin-like" evidence="3">
    <location>
        <begin position="342"/>
        <end position="498"/>
    </location>
</feature>
<feature type="repeat" description="TPR" evidence="1">
    <location>
        <begin position="149"/>
        <end position="182"/>
    </location>
</feature>
<evidence type="ECO:0000256" key="2">
    <source>
        <dbReference type="RuleBase" id="RU004003"/>
    </source>
</evidence>
<dbReference type="InterPro" id="IPR051808">
    <property type="entry name" value="Type_IV_pilus_biogenesis"/>
</dbReference>
<keyword evidence="1" id="KW-0802">TPR repeat</keyword>
<dbReference type="OrthoDB" id="9775455at2"/>
<dbReference type="AlphaFoldDB" id="A0A2S5RHT8"/>
<dbReference type="RefSeq" id="WP_104206289.1">
    <property type="nucleotide sequence ID" value="NZ_PHHC01000014.1"/>
</dbReference>
<dbReference type="PROSITE" id="PS50005">
    <property type="entry name" value="TPR"/>
    <property type="match status" value="1"/>
</dbReference>
<dbReference type="EMBL" id="PHHC01000014">
    <property type="protein sequence ID" value="PPE06886.1"/>
    <property type="molecule type" value="Genomic_DNA"/>
</dbReference>
<dbReference type="GO" id="GO:0009306">
    <property type="term" value="P:protein secretion"/>
    <property type="evidence" value="ECO:0007669"/>
    <property type="project" value="InterPro"/>
</dbReference>
<dbReference type="Gene3D" id="1.25.40.10">
    <property type="entry name" value="Tetratricopeptide repeat domain"/>
    <property type="match status" value="1"/>
</dbReference>
<gene>
    <name evidence="4" type="ORF">HCUR_00100</name>
</gene>
<dbReference type="PANTHER" id="PTHR30604">
    <property type="entry name" value="PROTEIN TRANSPORT PROTEIN HOFQ"/>
    <property type="match status" value="1"/>
</dbReference>